<dbReference type="Gene3D" id="1.10.10.2910">
    <property type="match status" value="1"/>
</dbReference>
<dbReference type="InterPro" id="IPR010359">
    <property type="entry name" value="IrrE_HExxH"/>
</dbReference>
<gene>
    <name evidence="3" type="ORF">Pan44_13950</name>
</gene>
<evidence type="ECO:0000256" key="1">
    <source>
        <dbReference type="SAM" id="MobiDB-lite"/>
    </source>
</evidence>
<dbReference type="Proteomes" id="UP000315700">
    <property type="component" value="Chromosome"/>
</dbReference>
<accession>A0A517SB85</accession>
<name>A0A517SB85_9PLAN</name>
<dbReference type="OrthoDB" id="282833at2"/>
<feature type="region of interest" description="Disordered" evidence="1">
    <location>
        <begin position="234"/>
        <end position="257"/>
    </location>
</feature>
<organism evidence="3 4">
    <name type="scientific">Caulifigura coniformis</name>
    <dbReference type="NCBI Taxonomy" id="2527983"/>
    <lineage>
        <taxon>Bacteria</taxon>
        <taxon>Pseudomonadati</taxon>
        <taxon>Planctomycetota</taxon>
        <taxon>Planctomycetia</taxon>
        <taxon>Planctomycetales</taxon>
        <taxon>Planctomycetaceae</taxon>
        <taxon>Caulifigura</taxon>
    </lineage>
</organism>
<sequence length="257" mass="28338">MMSFVVSHPQSLASACDEVAAELLAEAGWGEPPVDAFQLAAELGFEVAFDARQQARGRFKRLAGRPTVFLSPDDRPERLQWAAAHEIGESAAYRVFDRLDIDPLLAASDLREQVAAQLASALLLPRRLFEVDVARHDGDVLALKLRFPTASHELILTGQLRLETLMLASIFDHGELTRRRSNGSLAPPPLMTVERQAQLRAHATGRPAELTGRGVRVQAWPVHEAGWKRELLRTTPLETDDAEDLDIERESPGCEAG</sequence>
<evidence type="ECO:0000313" key="4">
    <source>
        <dbReference type="Proteomes" id="UP000315700"/>
    </source>
</evidence>
<feature type="compositionally biased region" description="Acidic residues" evidence="1">
    <location>
        <begin position="238"/>
        <end position="247"/>
    </location>
</feature>
<protein>
    <recommendedName>
        <fullName evidence="2">IrrE N-terminal-like domain-containing protein</fullName>
    </recommendedName>
</protein>
<proteinExistence type="predicted"/>
<dbReference type="InParanoid" id="A0A517SB85"/>
<dbReference type="AlphaFoldDB" id="A0A517SB85"/>
<dbReference type="KEGG" id="ccos:Pan44_13950"/>
<feature type="domain" description="IrrE N-terminal-like" evidence="2">
    <location>
        <begin position="46"/>
        <end position="142"/>
    </location>
</feature>
<evidence type="ECO:0000313" key="3">
    <source>
        <dbReference type="EMBL" id="QDT53378.1"/>
    </source>
</evidence>
<dbReference type="EMBL" id="CP036271">
    <property type="protein sequence ID" value="QDT53378.1"/>
    <property type="molecule type" value="Genomic_DNA"/>
</dbReference>
<feature type="compositionally biased region" description="Basic and acidic residues" evidence="1">
    <location>
        <begin position="248"/>
        <end position="257"/>
    </location>
</feature>
<reference evidence="3 4" key="1">
    <citation type="submission" date="2019-02" db="EMBL/GenBank/DDBJ databases">
        <title>Deep-cultivation of Planctomycetes and their phenomic and genomic characterization uncovers novel biology.</title>
        <authorList>
            <person name="Wiegand S."/>
            <person name="Jogler M."/>
            <person name="Boedeker C."/>
            <person name="Pinto D."/>
            <person name="Vollmers J."/>
            <person name="Rivas-Marin E."/>
            <person name="Kohn T."/>
            <person name="Peeters S.H."/>
            <person name="Heuer A."/>
            <person name="Rast P."/>
            <person name="Oberbeckmann S."/>
            <person name="Bunk B."/>
            <person name="Jeske O."/>
            <person name="Meyerdierks A."/>
            <person name="Storesund J.E."/>
            <person name="Kallscheuer N."/>
            <person name="Luecker S."/>
            <person name="Lage O.M."/>
            <person name="Pohl T."/>
            <person name="Merkel B.J."/>
            <person name="Hornburger P."/>
            <person name="Mueller R.-W."/>
            <person name="Bruemmer F."/>
            <person name="Labrenz M."/>
            <person name="Spormann A.M."/>
            <person name="Op den Camp H."/>
            <person name="Overmann J."/>
            <person name="Amann R."/>
            <person name="Jetten M.S.M."/>
            <person name="Mascher T."/>
            <person name="Medema M.H."/>
            <person name="Devos D.P."/>
            <person name="Kaster A.-K."/>
            <person name="Ovreas L."/>
            <person name="Rohde M."/>
            <person name="Galperin M.Y."/>
            <person name="Jogler C."/>
        </authorList>
    </citation>
    <scope>NUCLEOTIDE SEQUENCE [LARGE SCALE GENOMIC DNA]</scope>
    <source>
        <strain evidence="3 4">Pan44</strain>
    </source>
</reference>
<keyword evidence="4" id="KW-1185">Reference proteome</keyword>
<dbReference type="RefSeq" id="WP_145028550.1">
    <property type="nucleotide sequence ID" value="NZ_CP036271.1"/>
</dbReference>
<evidence type="ECO:0000259" key="2">
    <source>
        <dbReference type="Pfam" id="PF06114"/>
    </source>
</evidence>
<dbReference type="Pfam" id="PF06114">
    <property type="entry name" value="Peptidase_M78"/>
    <property type="match status" value="1"/>
</dbReference>